<dbReference type="EMBL" id="JACYFS010000001">
    <property type="protein sequence ID" value="MBD8081101.1"/>
    <property type="molecule type" value="Genomic_DNA"/>
</dbReference>
<proteinExistence type="predicted"/>
<dbReference type="Proteomes" id="UP000637299">
    <property type="component" value="Unassembled WGS sequence"/>
</dbReference>
<name>A0ABR8Z8K5_9FLAO</name>
<evidence type="ECO:0000313" key="2">
    <source>
        <dbReference type="Proteomes" id="UP000637299"/>
    </source>
</evidence>
<evidence type="ECO:0008006" key="3">
    <source>
        <dbReference type="Google" id="ProtNLM"/>
    </source>
</evidence>
<keyword evidence="2" id="KW-1185">Reference proteome</keyword>
<sequence length="1011" mass="117329">MSSFPINQEQIFEATNGGWDLIERFLPEANINKHFKIRKEGTESANVSKNGGIYFVRDWGDSGGFFSKSKHGIHIYSHFTGKTYFESLLDLGEQLGIIDKNKTAVKNISSCKFHEYEGEELNDDGFTYKLKDWTDYELETLGPLVTPDICKRYSLYSLESYSWLKKSENTQKEFCDVYTVTSSPTYPILAFIISDKKKPKLSIKGANKDVVVEPADPTREWMKIYQPKASDKKYRFSYLGKKPKQHIFGLDLLKNKTEKEQDVKDDEGYTIGTDKFIEKVQKVIICSGDRDSINMASTGKADAVVWFNSETADISESEIGLLFKHAHEVINVPDLDPTGVEAGKKIALEHMDVKTAWLPEEITKRKDFRGNALKDFTDFMKINSSFDDKDQNELKKKVERFLELARPGKFWTSSYNKSRNTTDYKVNYKNAFNFLKLNGFYRIKDENHKDGYYFVKQDKHILKEVSAQEIKDFFNSFLDEKQREKGLRFFPDELLNMLIGSEAVSDKKLVNLEVKDFDFTDYTAKAQYFFFDKFIWKITAEGIEEITKGYSRYVMDKDILNHLIKKQTRFDLNSREIKPLGNHIDSTGKFQNGDPFFKVKKDDNGNWDVTILRKDCDFMNYMINGSRVHWKEEVKHLPGHKVDEYLADNNFILDKYKTEGSEGGLDDDQVYEQELHFLNKCWGYGYALHRYKNPSMSPCLYVMDNEVVDDSESHGRTGKSLLSNKAIRLFMDSKYMGARKKNLLENEFLYDGVTEKTDYILFDDADKKFQFNQLYTDITGDLNVNPKNQTPFLIPFHESPKFCITTNYAPIGLDPSTLDRILFLAFSDWYHGSSELWGRREPKDDFKKMFFTEWDDKQWNLFLNFSMQCLQLHLQFPEKIGAPQGNIKKRNLMSEIGKVFLEWAEEYFTDDRLNNDFDKKEAHSALVNYNVSMKNTSSTAFKYKVKQFCELKGWHLNPVDKLTTADGRIMRSYNGSTTEMLYISTDTYGLPGLGVNNSPADQSGKSPYDVK</sequence>
<evidence type="ECO:0000313" key="1">
    <source>
        <dbReference type="EMBL" id="MBD8081101.1"/>
    </source>
</evidence>
<protein>
    <recommendedName>
        <fullName evidence="3">Toprim domain-containing protein</fullName>
    </recommendedName>
</protein>
<dbReference type="SUPFAM" id="SSF56731">
    <property type="entry name" value="DNA primase core"/>
    <property type="match status" value="1"/>
</dbReference>
<dbReference type="RefSeq" id="WP_191734917.1">
    <property type="nucleotide sequence ID" value="NZ_JACYFS010000001.1"/>
</dbReference>
<organism evidence="1 2">
    <name type="scientific">Chryseobacterium caseinilyticum</name>
    <dbReference type="NCBI Taxonomy" id="2771428"/>
    <lineage>
        <taxon>Bacteria</taxon>
        <taxon>Pseudomonadati</taxon>
        <taxon>Bacteroidota</taxon>
        <taxon>Flavobacteriia</taxon>
        <taxon>Flavobacteriales</taxon>
        <taxon>Weeksellaceae</taxon>
        <taxon>Chryseobacterium group</taxon>
        <taxon>Chryseobacterium</taxon>
    </lineage>
</organism>
<gene>
    <name evidence="1" type="ORF">IC610_01555</name>
</gene>
<accession>A0ABR8Z8K5</accession>
<comment type="caution">
    <text evidence="1">The sequence shown here is derived from an EMBL/GenBank/DDBJ whole genome shotgun (WGS) entry which is preliminary data.</text>
</comment>
<dbReference type="CDD" id="cd00188">
    <property type="entry name" value="TOPRIM"/>
    <property type="match status" value="1"/>
</dbReference>
<reference evidence="1 2" key="1">
    <citation type="submission" date="2020-09" db="EMBL/GenBank/DDBJ databases">
        <title>Genome seq and assembly of Chryseobacterium sp.</title>
        <authorList>
            <person name="Chhetri G."/>
        </authorList>
    </citation>
    <scope>NUCLEOTIDE SEQUENCE [LARGE SCALE GENOMIC DNA]</scope>
    <source>
        <strain evidence="1 2">GCR10</strain>
    </source>
</reference>